<reference evidence="2 3" key="1">
    <citation type="submission" date="2019-09" db="EMBL/GenBank/DDBJ databases">
        <authorList>
            <person name="Chandra G."/>
            <person name="Truman W A."/>
        </authorList>
    </citation>
    <scope>NUCLEOTIDE SEQUENCE [LARGE SCALE GENOMIC DNA]</scope>
    <source>
        <strain evidence="2">PS862</strain>
    </source>
</reference>
<dbReference type="Proteomes" id="UP000385207">
    <property type="component" value="Unassembled WGS sequence"/>
</dbReference>
<evidence type="ECO:0000313" key="3">
    <source>
        <dbReference type="Proteomes" id="UP000385207"/>
    </source>
</evidence>
<dbReference type="InterPro" id="IPR041238">
    <property type="entry name" value="Rap1a"/>
</dbReference>
<evidence type="ECO:0000259" key="1">
    <source>
        <dbReference type="Pfam" id="PF18602"/>
    </source>
</evidence>
<dbReference type="Pfam" id="PF18602">
    <property type="entry name" value="Rap1a"/>
    <property type="match status" value="1"/>
</dbReference>
<feature type="domain" description="Rap1a immunity protein" evidence="1">
    <location>
        <begin position="27"/>
        <end position="121"/>
    </location>
</feature>
<dbReference type="RefSeq" id="WP_224790634.1">
    <property type="nucleotide sequence ID" value="NZ_CABVHE010000015.1"/>
</dbReference>
<name>A0A5E7H761_PSEFL</name>
<sequence length="139" mass="15064" precursor="true">MTRIGWVAPVALAVLVSLECGQALADGHNLLMACKMVKQNSPTDYNALESGLCIGLVQGVRQTLVAYADLLPKEYRVCIPRAVNNEQSVGVVVSYLEDHPNELYLPEVALAIQAHREAYVCKSSSVSGEPIGSLRKNVR</sequence>
<dbReference type="AlphaFoldDB" id="A0A5E7H761"/>
<proteinExistence type="predicted"/>
<accession>A0A5E7H761</accession>
<dbReference type="EMBL" id="CABVII010000003">
    <property type="protein sequence ID" value="VVO59834.1"/>
    <property type="molecule type" value="Genomic_DNA"/>
</dbReference>
<organism evidence="2 3">
    <name type="scientific">Pseudomonas fluorescens</name>
    <dbReference type="NCBI Taxonomy" id="294"/>
    <lineage>
        <taxon>Bacteria</taxon>
        <taxon>Pseudomonadati</taxon>
        <taxon>Pseudomonadota</taxon>
        <taxon>Gammaproteobacteria</taxon>
        <taxon>Pseudomonadales</taxon>
        <taxon>Pseudomonadaceae</taxon>
        <taxon>Pseudomonas</taxon>
    </lineage>
</organism>
<protein>
    <recommendedName>
        <fullName evidence="1">Rap1a immunity protein domain-containing protein</fullName>
    </recommendedName>
</protein>
<gene>
    <name evidence="2" type="ORF">PS862_00757</name>
</gene>
<evidence type="ECO:0000313" key="2">
    <source>
        <dbReference type="EMBL" id="VVO59834.1"/>
    </source>
</evidence>